<name>A0A8J3BSA9_9ACTN</name>
<dbReference type="AlphaFoldDB" id="A0A8J3BSA9"/>
<proteinExistence type="predicted"/>
<keyword evidence="2" id="KW-0813">Transport</keyword>
<feature type="compositionally biased region" description="Basic and acidic residues" evidence="8">
    <location>
        <begin position="93"/>
        <end position="124"/>
    </location>
</feature>
<evidence type="ECO:0000256" key="5">
    <source>
        <dbReference type="ARBA" id="ARBA00022989"/>
    </source>
</evidence>
<protein>
    <recommendedName>
        <fullName evidence="11">Sec-independent protein translocase protein TatB</fullName>
    </recommendedName>
</protein>
<organism evidence="9 10">
    <name type="scientific">Pilimelia terevasa</name>
    <dbReference type="NCBI Taxonomy" id="53372"/>
    <lineage>
        <taxon>Bacteria</taxon>
        <taxon>Bacillati</taxon>
        <taxon>Actinomycetota</taxon>
        <taxon>Actinomycetes</taxon>
        <taxon>Micromonosporales</taxon>
        <taxon>Micromonosporaceae</taxon>
        <taxon>Pilimelia</taxon>
    </lineage>
</organism>
<evidence type="ECO:0000256" key="8">
    <source>
        <dbReference type="SAM" id="MobiDB-lite"/>
    </source>
</evidence>
<evidence type="ECO:0000256" key="3">
    <source>
        <dbReference type="ARBA" id="ARBA00022692"/>
    </source>
</evidence>
<dbReference type="RefSeq" id="WP_189114336.1">
    <property type="nucleotide sequence ID" value="NZ_BMQC01000007.1"/>
</dbReference>
<keyword evidence="3" id="KW-0812">Transmembrane</keyword>
<evidence type="ECO:0000256" key="1">
    <source>
        <dbReference type="ARBA" id="ARBA00004167"/>
    </source>
</evidence>
<reference evidence="9" key="1">
    <citation type="journal article" date="2014" name="Int. J. Syst. Evol. Microbiol.">
        <title>Complete genome sequence of Corynebacterium casei LMG S-19264T (=DSM 44701T), isolated from a smear-ripened cheese.</title>
        <authorList>
            <consortium name="US DOE Joint Genome Institute (JGI-PGF)"/>
            <person name="Walter F."/>
            <person name="Albersmeier A."/>
            <person name="Kalinowski J."/>
            <person name="Ruckert C."/>
        </authorList>
    </citation>
    <scope>NUCLEOTIDE SEQUENCE</scope>
    <source>
        <strain evidence="9">JCM 3091</strain>
    </source>
</reference>
<comment type="caution">
    <text evidence="9">The sequence shown here is derived from an EMBL/GenBank/DDBJ whole genome shotgun (WGS) entry which is preliminary data.</text>
</comment>
<dbReference type="Proteomes" id="UP000662200">
    <property type="component" value="Unassembled WGS sequence"/>
</dbReference>
<gene>
    <name evidence="9" type="ORF">GCM10010124_23860</name>
</gene>
<comment type="subcellular location">
    <subcellularLocation>
        <location evidence="1">Membrane</location>
        <topology evidence="1">Single-pass membrane protein</topology>
    </subcellularLocation>
</comment>
<accession>A0A8J3BSA9</accession>
<keyword evidence="4" id="KW-0653">Protein transport</keyword>
<dbReference type="Pfam" id="PF02416">
    <property type="entry name" value="TatA_B_E"/>
    <property type="match status" value="1"/>
</dbReference>
<keyword evidence="7" id="KW-0472">Membrane</keyword>
<keyword evidence="10" id="KW-1185">Reference proteome</keyword>
<evidence type="ECO:0000256" key="2">
    <source>
        <dbReference type="ARBA" id="ARBA00022448"/>
    </source>
</evidence>
<evidence type="ECO:0000256" key="6">
    <source>
        <dbReference type="ARBA" id="ARBA00023010"/>
    </source>
</evidence>
<feature type="compositionally biased region" description="Low complexity" evidence="8">
    <location>
        <begin position="134"/>
        <end position="145"/>
    </location>
</feature>
<dbReference type="Gene3D" id="1.20.5.3310">
    <property type="match status" value="1"/>
</dbReference>
<evidence type="ECO:0000256" key="4">
    <source>
        <dbReference type="ARBA" id="ARBA00022927"/>
    </source>
</evidence>
<evidence type="ECO:0000256" key="7">
    <source>
        <dbReference type="ARBA" id="ARBA00023136"/>
    </source>
</evidence>
<evidence type="ECO:0000313" key="9">
    <source>
        <dbReference type="EMBL" id="GGK30312.1"/>
    </source>
</evidence>
<keyword evidence="6" id="KW-0811">Translocation</keyword>
<dbReference type="EMBL" id="BMQC01000007">
    <property type="protein sequence ID" value="GGK30312.1"/>
    <property type="molecule type" value="Genomic_DNA"/>
</dbReference>
<keyword evidence="5" id="KW-1133">Transmembrane helix</keyword>
<reference evidence="9" key="2">
    <citation type="submission" date="2020-09" db="EMBL/GenBank/DDBJ databases">
        <authorList>
            <person name="Sun Q."/>
            <person name="Ohkuma M."/>
        </authorList>
    </citation>
    <scope>NUCLEOTIDE SEQUENCE</scope>
    <source>
        <strain evidence="9">JCM 3091</strain>
    </source>
</reference>
<sequence>MFENLNWWELLALLVLAFLIFGEKLPKVIGDGLRMVRNLRQMARNATGDLGRELGTDLTLEDLHPKTLIRKHLLSEEDEQALRQPLDGLVKDLRGHGGDVRDTMEGARSHLRDAVEEARPRSEATVRTVPPADPAGTSPGSAAAPRARDFDAT</sequence>
<feature type="region of interest" description="Disordered" evidence="8">
    <location>
        <begin position="93"/>
        <end position="153"/>
    </location>
</feature>
<dbReference type="InterPro" id="IPR003369">
    <property type="entry name" value="TatA/B/E"/>
</dbReference>
<evidence type="ECO:0000313" key="10">
    <source>
        <dbReference type="Proteomes" id="UP000662200"/>
    </source>
</evidence>
<evidence type="ECO:0008006" key="11">
    <source>
        <dbReference type="Google" id="ProtNLM"/>
    </source>
</evidence>